<accession>A0AAV1SCN7</accession>
<dbReference type="SMART" id="SM00256">
    <property type="entry name" value="FBOX"/>
    <property type="match status" value="1"/>
</dbReference>
<proteinExistence type="predicted"/>
<dbReference type="InterPro" id="IPR055290">
    <property type="entry name" value="At3g26010-like"/>
</dbReference>
<dbReference type="InterPro" id="IPR001810">
    <property type="entry name" value="F-box_dom"/>
</dbReference>
<dbReference type="Proteomes" id="UP001314170">
    <property type="component" value="Unassembled WGS sequence"/>
</dbReference>
<gene>
    <name evidence="2" type="ORF">DCAF_LOCUS20730</name>
</gene>
<sequence>MSDFFQNSDVATEILSRLSTKDLLSARCVSKAWNSFISHPAFLRIHSQCWTCPSALFFVIREMNGAGYRSFFHLKKAIYIGLHDSSSEVQNTLFRFLPERVVLIASSNGILCCHSMVPYATIKKSPDACLELSIVIYVCNPVTKEWVDLEPIRIGDSLLGFEATRISNTTLFFGFAFYPNGFSANNTKPCFKLVGIQNSNELSKSNPNELSNSYSFLIYSSMTKVWKTSEEVCYCNYKIDQKHAISVGHMFHWLTMSHYIITFDVEKELSAVIKLPGPETAGVECLGNSEGYLHCVTATLTKFQVWILKDYCKPEWMLKHKLNLVEFCREHAQLLGHHLLPQLETCEPETVPSAYMEPLAFHEEVLCMLVKPGKVFSYSFKTRKLSSHYTAFAVDGYVRRYPVIPHSDSLTSINVAEGDQISGPS</sequence>
<dbReference type="AlphaFoldDB" id="A0AAV1SCN7"/>
<keyword evidence="3" id="KW-1185">Reference proteome</keyword>
<dbReference type="PANTHER" id="PTHR35546:SF21">
    <property type="entry name" value="F-BOX DOMAIN-CONTAINING PROTEIN"/>
    <property type="match status" value="1"/>
</dbReference>
<name>A0AAV1SCN7_9ROSI</name>
<feature type="domain" description="F-box" evidence="1">
    <location>
        <begin position="7"/>
        <end position="46"/>
    </location>
</feature>
<reference evidence="2 3" key="1">
    <citation type="submission" date="2024-01" db="EMBL/GenBank/DDBJ databases">
        <authorList>
            <person name="Waweru B."/>
        </authorList>
    </citation>
    <scope>NUCLEOTIDE SEQUENCE [LARGE SCALE GENOMIC DNA]</scope>
</reference>
<organism evidence="2 3">
    <name type="scientific">Dovyalis caffra</name>
    <dbReference type="NCBI Taxonomy" id="77055"/>
    <lineage>
        <taxon>Eukaryota</taxon>
        <taxon>Viridiplantae</taxon>
        <taxon>Streptophyta</taxon>
        <taxon>Embryophyta</taxon>
        <taxon>Tracheophyta</taxon>
        <taxon>Spermatophyta</taxon>
        <taxon>Magnoliopsida</taxon>
        <taxon>eudicotyledons</taxon>
        <taxon>Gunneridae</taxon>
        <taxon>Pentapetalae</taxon>
        <taxon>rosids</taxon>
        <taxon>fabids</taxon>
        <taxon>Malpighiales</taxon>
        <taxon>Salicaceae</taxon>
        <taxon>Flacourtieae</taxon>
        <taxon>Dovyalis</taxon>
    </lineage>
</organism>
<protein>
    <recommendedName>
        <fullName evidence="1">F-box domain-containing protein</fullName>
    </recommendedName>
</protein>
<dbReference type="InterPro" id="IPR056592">
    <property type="entry name" value="Beta-prop_At3g26010-like"/>
</dbReference>
<dbReference type="Pfam" id="PF00646">
    <property type="entry name" value="F-box"/>
    <property type="match status" value="1"/>
</dbReference>
<comment type="caution">
    <text evidence="2">The sequence shown here is derived from an EMBL/GenBank/DDBJ whole genome shotgun (WGS) entry which is preliminary data.</text>
</comment>
<dbReference type="EMBL" id="CAWUPB010001173">
    <property type="protein sequence ID" value="CAK7348038.1"/>
    <property type="molecule type" value="Genomic_DNA"/>
</dbReference>
<dbReference type="PANTHER" id="PTHR35546">
    <property type="entry name" value="F-BOX PROTEIN INTERACTION DOMAIN PROTEIN-RELATED"/>
    <property type="match status" value="1"/>
</dbReference>
<dbReference type="InterPro" id="IPR036047">
    <property type="entry name" value="F-box-like_dom_sf"/>
</dbReference>
<dbReference type="Pfam" id="PF24750">
    <property type="entry name" value="b-prop_At3g26010-like"/>
    <property type="match status" value="1"/>
</dbReference>
<dbReference type="InterPro" id="IPR017451">
    <property type="entry name" value="F-box-assoc_interact_dom"/>
</dbReference>
<evidence type="ECO:0000313" key="3">
    <source>
        <dbReference type="Proteomes" id="UP001314170"/>
    </source>
</evidence>
<dbReference type="SUPFAM" id="SSF81383">
    <property type="entry name" value="F-box domain"/>
    <property type="match status" value="1"/>
</dbReference>
<evidence type="ECO:0000313" key="2">
    <source>
        <dbReference type="EMBL" id="CAK7348038.1"/>
    </source>
</evidence>
<dbReference type="NCBIfam" id="TIGR01640">
    <property type="entry name" value="F_box_assoc_1"/>
    <property type="match status" value="1"/>
</dbReference>
<dbReference type="Gene3D" id="1.20.1280.50">
    <property type="match status" value="1"/>
</dbReference>
<evidence type="ECO:0000259" key="1">
    <source>
        <dbReference type="SMART" id="SM00256"/>
    </source>
</evidence>